<feature type="domain" description="Phosphatidic acid phosphatase type 2/haloperoxidase" evidence="2">
    <location>
        <begin position="138"/>
        <end position="205"/>
    </location>
</feature>
<comment type="caution">
    <text evidence="3">The sequence shown here is derived from an EMBL/GenBank/DDBJ whole genome shotgun (WGS) entry which is preliminary data.</text>
</comment>
<gene>
    <name evidence="3" type="ORF">DCC81_01055</name>
</gene>
<evidence type="ECO:0000313" key="4">
    <source>
        <dbReference type="Proteomes" id="UP000244450"/>
    </source>
</evidence>
<feature type="transmembrane region" description="Helical" evidence="1">
    <location>
        <begin position="157"/>
        <end position="176"/>
    </location>
</feature>
<dbReference type="Proteomes" id="UP000244450">
    <property type="component" value="Unassembled WGS sequence"/>
</dbReference>
<dbReference type="SUPFAM" id="SSF48317">
    <property type="entry name" value="Acid phosphatase/Vanadium-dependent haloperoxidase"/>
    <property type="match status" value="1"/>
</dbReference>
<evidence type="ECO:0000313" key="3">
    <source>
        <dbReference type="EMBL" id="PUZ28102.1"/>
    </source>
</evidence>
<keyword evidence="4" id="KW-1185">Reference proteome</keyword>
<evidence type="ECO:0000259" key="2">
    <source>
        <dbReference type="Pfam" id="PF01569"/>
    </source>
</evidence>
<protein>
    <recommendedName>
        <fullName evidence="2">Phosphatidic acid phosphatase type 2/haloperoxidase domain-containing protein</fullName>
    </recommendedName>
</protein>
<keyword evidence="1" id="KW-0812">Transmembrane</keyword>
<feature type="transmembrane region" description="Helical" evidence="1">
    <location>
        <begin position="49"/>
        <end position="68"/>
    </location>
</feature>
<dbReference type="EMBL" id="QCYK01000001">
    <property type="protein sequence ID" value="PUZ28102.1"/>
    <property type="molecule type" value="Genomic_DNA"/>
</dbReference>
<dbReference type="OrthoDB" id="966117at2"/>
<feature type="transmembrane region" description="Helical" evidence="1">
    <location>
        <begin position="89"/>
        <end position="107"/>
    </location>
</feature>
<feature type="transmembrane region" description="Helical" evidence="1">
    <location>
        <begin position="20"/>
        <end position="43"/>
    </location>
</feature>
<organism evidence="3 4">
    <name type="scientific">Chitinophaga parva</name>
    <dbReference type="NCBI Taxonomy" id="2169414"/>
    <lineage>
        <taxon>Bacteria</taxon>
        <taxon>Pseudomonadati</taxon>
        <taxon>Bacteroidota</taxon>
        <taxon>Chitinophagia</taxon>
        <taxon>Chitinophagales</taxon>
        <taxon>Chitinophagaceae</taxon>
        <taxon>Chitinophaga</taxon>
    </lineage>
</organism>
<dbReference type="InterPro" id="IPR036938">
    <property type="entry name" value="PAP2/HPO_sf"/>
</dbReference>
<sequence length="210" mass="22670">MLILRSMKTLPPVLVRLARFFSVLGHPLLLGSLVAVFLSLQAFGVRQALIAAGIVIGIITLPVTLWNLRKTRKGEYSNFDVSVRTQRTSFYVFLIGAFALATAILVLTHQPRALTLGVGFALGMMVVCFAVNAFLVKTSLHSATAFFLSFTVMYYRVDLGVGMLVFSAVVGISRLLLGRHTLREICSGMVIGVATGIGLLCALPARGQIL</sequence>
<proteinExistence type="predicted"/>
<name>A0A2T7BKB2_9BACT</name>
<evidence type="ECO:0000256" key="1">
    <source>
        <dbReference type="SAM" id="Phobius"/>
    </source>
</evidence>
<dbReference type="Pfam" id="PF01569">
    <property type="entry name" value="PAP2"/>
    <property type="match status" value="1"/>
</dbReference>
<dbReference type="Gene3D" id="1.20.144.10">
    <property type="entry name" value="Phosphatidic acid phosphatase type 2/haloperoxidase"/>
    <property type="match status" value="1"/>
</dbReference>
<dbReference type="InterPro" id="IPR000326">
    <property type="entry name" value="PAP2/HPO"/>
</dbReference>
<keyword evidence="1" id="KW-1133">Transmembrane helix</keyword>
<dbReference type="AlphaFoldDB" id="A0A2T7BKB2"/>
<feature type="transmembrane region" description="Helical" evidence="1">
    <location>
        <begin position="182"/>
        <end position="203"/>
    </location>
</feature>
<keyword evidence="1" id="KW-0472">Membrane</keyword>
<dbReference type="CDD" id="cd01610">
    <property type="entry name" value="PAP2_like"/>
    <property type="match status" value="1"/>
</dbReference>
<reference evidence="3 4" key="1">
    <citation type="submission" date="2018-04" db="EMBL/GenBank/DDBJ databases">
        <title>Chitinophaga fuyangensis sp. nov., isolated from soil in a chemical factory.</title>
        <authorList>
            <person name="Chen K."/>
        </authorList>
    </citation>
    <scope>NUCLEOTIDE SEQUENCE [LARGE SCALE GENOMIC DNA]</scope>
    <source>
        <strain evidence="3 4">LY-1</strain>
    </source>
</reference>
<accession>A0A2T7BKB2</accession>
<feature type="transmembrane region" description="Helical" evidence="1">
    <location>
        <begin position="113"/>
        <end position="136"/>
    </location>
</feature>